<dbReference type="InterPro" id="IPR050237">
    <property type="entry name" value="ATP-dep_AMP-bd_enzyme"/>
</dbReference>
<dbReference type="AlphaFoldDB" id="A0A2A4G1U8"/>
<evidence type="ECO:0000313" key="8">
    <source>
        <dbReference type="EMBL" id="PCE43999.1"/>
    </source>
</evidence>
<accession>A0A2A4G1U8</accession>
<keyword evidence="9" id="KW-1185">Reference proteome</keyword>
<dbReference type="OrthoDB" id="9803968at2"/>
<dbReference type="EC" id="6.2.1.44" evidence="4"/>
<dbReference type="PANTHER" id="PTHR43767">
    <property type="entry name" value="LONG-CHAIN-FATTY-ACID--COA LIGASE"/>
    <property type="match status" value="1"/>
</dbReference>
<dbReference type="Gene3D" id="3.40.50.12780">
    <property type="entry name" value="N-terminal domain of ligase-like"/>
    <property type="match status" value="1"/>
</dbReference>
<name>A0A2A4G1U8_9SPHN</name>
<protein>
    <recommendedName>
        <fullName evidence="5">3-methylmercaptopropionyl-CoA ligase</fullName>
        <ecNumber evidence="4">6.2.1.44</ecNumber>
    </recommendedName>
</protein>
<evidence type="ECO:0000259" key="6">
    <source>
        <dbReference type="Pfam" id="PF00501"/>
    </source>
</evidence>
<dbReference type="Proteomes" id="UP000218934">
    <property type="component" value="Unassembled WGS sequence"/>
</dbReference>
<dbReference type="InterPro" id="IPR000873">
    <property type="entry name" value="AMP-dep_synth/lig_dom"/>
</dbReference>
<dbReference type="Pfam" id="PF00501">
    <property type="entry name" value="AMP-binding"/>
    <property type="match status" value="1"/>
</dbReference>
<dbReference type="Pfam" id="PF13193">
    <property type="entry name" value="AMP-binding_C"/>
    <property type="match status" value="1"/>
</dbReference>
<comment type="caution">
    <text evidence="8">The sequence shown here is derived from an EMBL/GenBank/DDBJ whole genome shotgun (WGS) entry which is preliminary data.</text>
</comment>
<sequence length="512" mass="56418">MDVRTMMRRTVEQWGDREAVLAGDRRLSYSEAWERGVRLANVMIEAGMRPGDRIAVLEDNCLESVDFFVATAVGNFVRVPLYARNSRESHAHMIGHTGSRMLVVAEHRLPEVAGLEQEIPTLEQILVRDSRYVGLLQAASPVDPQVAISPDDLYLIRHTAGTTGKSKGVPFSHRQFLDAERDWFYGFPPVELGDTALHAAAISHGSGYFFIPPWSVGGRNILLEGFDVPKVLDIMERERVAFMFLVPTMLGMLARHPSAAGRDWSALKCIGIAGSPSGEAALHHARSVFGDVIYQVYGQSEVFPVTMIGPRELFGEIPGSQPIRSAGRAFPFAELAILDVETHEPLAIGEEGEIAAKTDGQMSEFWNDPEATAAKIHEGWVLTGDIGKLDEHGYLYVIDRLADMIISGGFNIWPAELENVIASHPAIIEVAVVGVPDERWGETPIAVCVVAEGERVDEEEIIELCKERLGSYKKPSQVIVTTDPLPRSPVGKVLRRSLRAPYWKGRERAVAG</sequence>
<evidence type="ECO:0000313" key="9">
    <source>
        <dbReference type="Proteomes" id="UP000218934"/>
    </source>
</evidence>
<evidence type="ECO:0000259" key="7">
    <source>
        <dbReference type="Pfam" id="PF13193"/>
    </source>
</evidence>
<evidence type="ECO:0000256" key="3">
    <source>
        <dbReference type="ARBA" id="ARBA00051915"/>
    </source>
</evidence>
<comment type="catalytic activity">
    <reaction evidence="3">
        <text>3-(methylsulfanyl)propanoate + ATP + CoA = 3-(methylsulfanyl)propanoyl-CoA + AMP + diphosphate</text>
        <dbReference type="Rhea" id="RHEA:43052"/>
        <dbReference type="ChEBI" id="CHEBI:30616"/>
        <dbReference type="ChEBI" id="CHEBI:33019"/>
        <dbReference type="ChEBI" id="CHEBI:49016"/>
        <dbReference type="ChEBI" id="CHEBI:57287"/>
        <dbReference type="ChEBI" id="CHEBI:82815"/>
        <dbReference type="ChEBI" id="CHEBI:456215"/>
        <dbReference type="EC" id="6.2.1.44"/>
    </reaction>
    <physiologicalReaction direction="left-to-right" evidence="3">
        <dbReference type="Rhea" id="RHEA:43053"/>
    </physiologicalReaction>
</comment>
<evidence type="ECO:0000256" key="2">
    <source>
        <dbReference type="ARBA" id="ARBA00022598"/>
    </source>
</evidence>
<evidence type="ECO:0000256" key="4">
    <source>
        <dbReference type="ARBA" id="ARBA00066616"/>
    </source>
</evidence>
<reference evidence="8 9" key="1">
    <citation type="submission" date="2017-09" db="EMBL/GenBank/DDBJ databases">
        <title>The Catabolism of 3,6-Dichlorosalicylic acid is Initiated by the Cytochrome P450 Monooxygenase DsmABC in Rhizorhabdus dicambivorans Ndbn-20.</title>
        <authorList>
            <person name="Na L."/>
        </authorList>
    </citation>
    <scope>NUCLEOTIDE SEQUENCE [LARGE SCALE GENOMIC DNA]</scope>
    <source>
        <strain evidence="8 9">Ndbn-20m</strain>
    </source>
</reference>
<comment type="similarity">
    <text evidence="1">Belongs to the ATP-dependent AMP-binding enzyme family.</text>
</comment>
<dbReference type="GO" id="GO:0016877">
    <property type="term" value="F:ligase activity, forming carbon-sulfur bonds"/>
    <property type="evidence" value="ECO:0007669"/>
    <property type="project" value="UniProtKB-ARBA"/>
</dbReference>
<dbReference type="InterPro" id="IPR025110">
    <property type="entry name" value="AMP-bd_C"/>
</dbReference>
<dbReference type="InterPro" id="IPR042099">
    <property type="entry name" value="ANL_N_sf"/>
</dbReference>
<dbReference type="RefSeq" id="WP_066961880.1">
    <property type="nucleotide sequence ID" value="NZ_CP023449.1"/>
</dbReference>
<dbReference type="KEGG" id="rdi:CMV14_20635"/>
<proteinExistence type="inferred from homology"/>
<keyword evidence="2" id="KW-0436">Ligase</keyword>
<evidence type="ECO:0000256" key="5">
    <source>
        <dbReference type="ARBA" id="ARBA00067668"/>
    </source>
</evidence>
<dbReference type="InterPro" id="IPR045851">
    <property type="entry name" value="AMP-bd_C_sf"/>
</dbReference>
<dbReference type="FunFam" id="3.30.300.30:FF:000008">
    <property type="entry name" value="2,3-dihydroxybenzoate-AMP ligase"/>
    <property type="match status" value="1"/>
</dbReference>
<feature type="domain" description="AMP-binding enzyme C-terminal" evidence="7">
    <location>
        <begin position="416"/>
        <end position="492"/>
    </location>
</feature>
<feature type="domain" description="AMP-dependent synthetase/ligase" evidence="6">
    <location>
        <begin position="8"/>
        <end position="366"/>
    </location>
</feature>
<dbReference type="PROSITE" id="PS00455">
    <property type="entry name" value="AMP_BINDING"/>
    <property type="match status" value="1"/>
</dbReference>
<dbReference type="Gene3D" id="3.30.300.30">
    <property type="match status" value="1"/>
</dbReference>
<evidence type="ECO:0000256" key="1">
    <source>
        <dbReference type="ARBA" id="ARBA00006432"/>
    </source>
</evidence>
<dbReference type="SUPFAM" id="SSF56801">
    <property type="entry name" value="Acetyl-CoA synthetase-like"/>
    <property type="match status" value="1"/>
</dbReference>
<gene>
    <name evidence="8" type="ORF">COO09_03515</name>
</gene>
<organism evidence="8 9">
    <name type="scientific">Rhizorhabdus dicambivorans</name>
    <dbReference type="NCBI Taxonomy" id="1850238"/>
    <lineage>
        <taxon>Bacteria</taxon>
        <taxon>Pseudomonadati</taxon>
        <taxon>Pseudomonadota</taxon>
        <taxon>Alphaproteobacteria</taxon>
        <taxon>Sphingomonadales</taxon>
        <taxon>Sphingomonadaceae</taxon>
        <taxon>Rhizorhabdus</taxon>
    </lineage>
</organism>
<dbReference type="EMBL" id="NWUF01000002">
    <property type="protein sequence ID" value="PCE43999.1"/>
    <property type="molecule type" value="Genomic_DNA"/>
</dbReference>
<dbReference type="PANTHER" id="PTHR43767:SF7">
    <property type="entry name" value="MEDIUM_LONG-CHAIN-FATTY-ACID--COA LIGASE FADD8"/>
    <property type="match status" value="1"/>
</dbReference>
<dbReference type="InterPro" id="IPR020845">
    <property type="entry name" value="AMP-binding_CS"/>
</dbReference>